<proteinExistence type="predicted"/>
<name>A0A4Y5TXD5_9CAUD</name>
<organism evidence="1 2">
    <name type="scientific">Aeromonas phage 2L372D</name>
    <dbReference type="NCBI Taxonomy" id="2588097"/>
    <lineage>
        <taxon>Viruses</taxon>
        <taxon>Duplodnaviria</taxon>
        <taxon>Heunggongvirae</taxon>
        <taxon>Uroviricota</taxon>
        <taxon>Caudoviricetes</taxon>
        <taxon>Plateaulakevirus</taxon>
        <taxon>Plateaulakevirus pv2L372D</taxon>
    </lineage>
</organism>
<dbReference type="EMBL" id="MK804893">
    <property type="protein sequence ID" value="QDB74073.1"/>
    <property type="molecule type" value="Genomic_DNA"/>
</dbReference>
<sequence length="89" mass="10374">MKLKKINKEGDYVVKMSQAEINLLHELLGYVSFKGIKHYPLMEKTVKNMLDFTDDNASIVDVYECFKFVKDKTFKDHGSLEVIKDLKTQ</sequence>
<dbReference type="Proteomes" id="UP000316128">
    <property type="component" value="Segment"/>
</dbReference>
<evidence type="ECO:0000313" key="1">
    <source>
        <dbReference type="EMBL" id="QDB74073.1"/>
    </source>
</evidence>
<evidence type="ECO:0000313" key="2">
    <source>
        <dbReference type="Proteomes" id="UP000316128"/>
    </source>
</evidence>
<accession>A0A4Y5TXD5</accession>
<protein>
    <submittedName>
        <fullName evidence="1">Uncharacterized protein</fullName>
    </submittedName>
</protein>
<keyword evidence="2" id="KW-1185">Reference proteome</keyword>
<gene>
    <name evidence="1" type="ORF">2L372D_159</name>
</gene>
<reference evidence="1 2" key="1">
    <citation type="submission" date="2019-04" db="EMBL/GenBank/DDBJ databases">
        <title>Nine Novel Phages from a Plateau Lake in Southwest China Provide Insights into Aeromonas Phage Diversity.</title>
        <authorList>
            <person name="Xiao W."/>
            <person name="Bai M."/>
            <person name="Wang Y."/>
            <person name="Cui X."/>
        </authorList>
    </citation>
    <scope>NUCLEOTIDE SEQUENCE [LARGE SCALE GENOMIC DNA]</scope>
</reference>